<keyword evidence="6" id="KW-1185">Reference proteome</keyword>
<organism evidence="5 6">
    <name type="scientific">Catenulispora subtropica</name>
    <dbReference type="NCBI Taxonomy" id="450798"/>
    <lineage>
        <taxon>Bacteria</taxon>
        <taxon>Bacillati</taxon>
        <taxon>Actinomycetota</taxon>
        <taxon>Actinomycetes</taxon>
        <taxon>Catenulisporales</taxon>
        <taxon>Catenulisporaceae</taxon>
        <taxon>Catenulispora</taxon>
    </lineage>
</organism>
<sequence length="382" mass="38444">MRALVFTGPGQMELRDEPLPEPGADEVLVTVEASGICGSELHGFRSVGMRKPPLIMGHEFAGRTPDDTRVVVNPLHTCGRCPACRAGRTPVCRNRQLLGVHRAGGFAEQVAVPAGSLHALPDGLDWTAAALIEPLANAVHAWRLAAPGPAGRAATAEAAATASTAATAGTAGAGGGSGAAVAGAAIAPVTPASAALPSASTVSAASAPPPPQPTGPIAILGAGAIGLVCLLVARHRGATDVVVADPSPQRRAIAEALGAETVADLTSYGPASGFDIVFDAVGVPATRAASLERLAPAGTALWLGLAAAEATVDGNDIVRSEKRVLGSFAYSDADFSEAVALAASVDLDWATPVPMSRAHTTFMELAGGRTDIIKAVLRREED</sequence>
<dbReference type="SUPFAM" id="SSF51735">
    <property type="entry name" value="NAD(P)-binding Rossmann-fold domains"/>
    <property type="match status" value="1"/>
</dbReference>
<dbReference type="InterPro" id="IPR011032">
    <property type="entry name" value="GroES-like_sf"/>
</dbReference>
<evidence type="ECO:0000313" key="5">
    <source>
        <dbReference type="EMBL" id="GAA1996615.1"/>
    </source>
</evidence>
<protein>
    <recommendedName>
        <fullName evidence="7">Alcohol dehydrogenase GroES domain protein</fullName>
    </recommendedName>
</protein>
<dbReference type="PANTHER" id="PTHR43401">
    <property type="entry name" value="L-THREONINE 3-DEHYDROGENASE"/>
    <property type="match status" value="1"/>
</dbReference>
<dbReference type="Pfam" id="PF08240">
    <property type="entry name" value="ADH_N"/>
    <property type="match status" value="1"/>
</dbReference>
<dbReference type="SUPFAM" id="SSF50129">
    <property type="entry name" value="GroES-like"/>
    <property type="match status" value="1"/>
</dbReference>
<dbReference type="InterPro" id="IPR013154">
    <property type="entry name" value="ADH-like_N"/>
</dbReference>
<dbReference type="Pfam" id="PF00107">
    <property type="entry name" value="ADH_zinc_N"/>
    <property type="match status" value="1"/>
</dbReference>
<evidence type="ECO:0000259" key="3">
    <source>
        <dbReference type="Pfam" id="PF00107"/>
    </source>
</evidence>
<dbReference type="RefSeq" id="WP_344661664.1">
    <property type="nucleotide sequence ID" value="NZ_BAAAQM010000058.1"/>
</dbReference>
<evidence type="ECO:0008006" key="7">
    <source>
        <dbReference type="Google" id="ProtNLM"/>
    </source>
</evidence>
<comment type="caution">
    <text evidence="5">The sequence shown here is derived from an EMBL/GenBank/DDBJ whole genome shotgun (WGS) entry which is preliminary data.</text>
</comment>
<dbReference type="InterPro" id="IPR050129">
    <property type="entry name" value="Zn_alcohol_dh"/>
</dbReference>
<evidence type="ECO:0000313" key="6">
    <source>
        <dbReference type="Proteomes" id="UP001499854"/>
    </source>
</evidence>
<dbReference type="Proteomes" id="UP001499854">
    <property type="component" value="Unassembled WGS sequence"/>
</dbReference>
<reference evidence="5 6" key="1">
    <citation type="journal article" date="2019" name="Int. J. Syst. Evol. Microbiol.">
        <title>The Global Catalogue of Microorganisms (GCM) 10K type strain sequencing project: providing services to taxonomists for standard genome sequencing and annotation.</title>
        <authorList>
            <consortium name="The Broad Institute Genomics Platform"/>
            <consortium name="The Broad Institute Genome Sequencing Center for Infectious Disease"/>
            <person name="Wu L."/>
            <person name="Ma J."/>
        </authorList>
    </citation>
    <scope>NUCLEOTIDE SEQUENCE [LARGE SCALE GENOMIC DNA]</scope>
    <source>
        <strain evidence="5 6">JCM 16013</strain>
    </source>
</reference>
<dbReference type="EMBL" id="BAAAQM010000058">
    <property type="protein sequence ID" value="GAA1996615.1"/>
    <property type="molecule type" value="Genomic_DNA"/>
</dbReference>
<feature type="domain" description="Alcohol dehydrogenase-like N-terminal" evidence="4">
    <location>
        <begin position="23"/>
        <end position="122"/>
    </location>
</feature>
<feature type="domain" description="Alcohol dehydrogenase-like C-terminal" evidence="3">
    <location>
        <begin position="224"/>
        <end position="343"/>
    </location>
</feature>
<dbReference type="Gene3D" id="3.90.180.10">
    <property type="entry name" value="Medium-chain alcohol dehydrogenases, catalytic domain"/>
    <property type="match status" value="2"/>
</dbReference>
<dbReference type="InterPro" id="IPR013149">
    <property type="entry name" value="ADH-like_C"/>
</dbReference>
<evidence type="ECO:0000256" key="1">
    <source>
        <dbReference type="ARBA" id="ARBA00001947"/>
    </source>
</evidence>
<evidence type="ECO:0000256" key="2">
    <source>
        <dbReference type="ARBA" id="ARBA00023002"/>
    </source>
</evidence>
<dbReference type="Gene3D" id="3.40.50.720">
    <property type="entry name" value="NAD(P)-binding Rossmann-like Domain"/>
    <property type="match status" value="1"/>
</dbReference>
<comment type="cofactor">
    <cofactor evidence="1">
        <name>Zn(2+)</name>
        <dbReference type="ChEBI" id="CHEBI:29105"/>
    </cofactor>
</comment>
<dbReference type="InterPro" id="IPR036291">
    <property type="entry name" value="NAD(P)-bd_dom_sf"/>
</dbReference>
<accession>A0ABN2T3I6</accession>
<dbReference type="PANTHER" id="PTHR43401:SF2">
    <property type="entry name" value="L-THREONINE 3-DEHYDROGENASE"/>
    <property type="match status" value="1"/>
</dbReference>
<evidence type="ECO:0000259" key="4">
    <source>
        <dbReference type="Pfam" id="PF08240"/>
    </source>
</evidence>
<name>A0ABN2T3I6_9ACTN</name>
<keyword evidence="2" id="KW-0560">Oxidoreductase</keyword>
<proteinExistence type="predicted"/>
<gene>
    <name evidence="5" type="ORF">GCM10009838_72120</name>
</gene>